<evidence type="ECO:0000313" key="3">
    <source>
        <dbReference type="Proteomes" id="UP000784294"/>
    </source>
</evidence>
<evidence type="ECO:0000313" key="2">
    <source>
        <dbReference type="EMBL" id="VEL43507.1"/>
    </source>
</evidence>
<organism evidence="2 3">
    <name type="scientific">Protopolystoma xenopodis</name>
    <dbReference type="NCBI Taxonomy" id="117903"/>
    <lineage>
        <taxon>Eukaryota</taxon>
        <taxon>Metazoa</taxon>
        <taxon>Spiralia</taxon>
        <taxon>Lophotrochozoa</taxon>
        <taxon>Platyhelminthes</taxon>
        <taxon>Monogenea</taxon>
        <taxon>Polyopisthocotylea</taxon>
        <taxon>Polystomatidea</taxon>
        <taxon>Polystomatidae</taxon>
        <taxon>Protopolystoma</taxon>
    </lineage>
</organism>
<feature type="compositionally biased region" description="Polar residues" evidence="1">
    <location>
        <begin position="13"/>
        <end position="24"/>
    </location>
</feature>
<keyword evidence="3" id="KW-1185">Reference proteome</keyword>
<dbReference type="AlphaFoldDB" id="A0A448XRZ9"/>
<dbReference type="EMBL" id="CAAALY010282149">
    <property type="protein sequence ID" value="VEL43507.1"/>
    <property type="molecule type" value="Genomic_DNA"/>
</dbReference>
<reference evidence="2" key="1">
    <citation type="submission" date="2018-11" db="EMBL/GenBank/DDBJ databases">
        <authorList>
            <consortium name="Pathogen Informatics"/>
        </authorList>
    </citation>
    <scope>NUCLEOTIDE SEQUENCE</scope>
</reference>
<proteinExistence type="predicted"/>
<protein>
    <submittedName>
        <fullName evidence="2">Uncharacterized protein</fullName>
    </submittedName>
</protein>
<comment type="caution">
    <text evidence="2">The sequence shown here is derived from an EMBL/GenBank/DDBJ whole genome shotgun (WGS) entry which is preliminary data.</text>
</comment>
<sequence length="111" mass="12475">MESNQLFVEMSKNDNPTRSLKVSSSRAFPMHRLEAELAGSTENWLPISPPSLSHLLRGHAVMLAVLSGLFYTDGHRLIMHFQGDIKELQVDKIANDTRRADATHLGQESNY</sequence>
<evidence type="ECO:0000256" key="1">
    <source>
        <dbReference type="SAM" id="MobiDB-lite"/>
    </source>
</evidence>
<accession>A0A448XRZ9</accession>
<name>A0A448XRZ9_9PLAT</name>
<dbReference type="Proteomes" id="UP000784294">
    <property type="component" value="Unassembled WGS sequence"/>
</dbReference>
<gene>
    <name evidence="2" type="ORF">PXEA_LOCUS36947</name>
</gene>
<feature type="region of interest" description="Disordered" evidence="1">
    <location>
        <begin position="1"/>
        <end position="24"/>
    </location>
</feature>